<protein>
    <submittedName>
        <fullName evidence="2">Uncharacterized protein</fullName>
    </submittedName>
</protein>
<evidence type="ECO:0000313" key="2">
    <source>
        <dbReference type="EMBL" id="PHT31681.1"/>
    </source>
</evidence>
<comment type="caution">
    <text evidence="2">The sequence shown here is derived from an EMBL/GenBank/DDBJ whole genome shotgun (WGS) entry which is preliminary data.</text>
</comment>
<evidence type="ECO:0000313" key="3">
    <source>
        <dbReference type="Proteomes" id="UP000224567"/>
    </source>
</evidence>
<dbReference type="EMBL" id="MLFT02000012">
    <property type="protein sequence ID" value="PHT31681.1"/>
    <property type="molecule type" value="Genomic_DNA"/>
</dbReference>
<organism evidence="2 3">
    <name type="scientific">Capsicum baccatum</name>
    <name type="common">Peruvian pepper</name>
    <dbReference type="NCBI Taxonomy" id="33114"/>
    <lineage>
        <taxon>Eukaryota</taxon>
        <taxon>Viridiplantae</taxon>
        <taxon>Streptophyta</taxon>
        <taxon>Embryophyta</taxon>
        <taxon>Tracheophyta</taxon>
        <taxon>Spermatophyta</taxon>
        <taxon>Magnoliopsida</taxon>
        <taxon>eudicotyledons</taxon>
        <taxon>Gunneridae</taxon>
        <taxon>Pentapetalae</taxon>
        <taxon>asterids</taxon>
        <taxon>lamiids</taxon>
        <taxon>Solanales</taxon>
        <taxon>Solanaceae</taxon>
        <taxon>Solanoideae</taxon>
        <taxon>Capsiceae</taxon>
        <taxon>Capsicum</taxon>
    </lineage>
</organism>
<dbReference type="OrthoDB" id="5788137at2759"/>
<keyword evidence="1" id="KW-0812">Transmembrane</keyword>
<gene>
    <name evidence="2" type="ORF">CQW23_28018</name>
</gene>
<dbReference type="STRING" id="33114.A0A2G2VFB3"/>
<accession>A0A2G2VFB3</accession>
<name>A0A2G2VFB3_CAPBA</name>
<feature type="transmembrane region" description="Helical" evidence="1">
    <location>
        <begin position="69"/>
        <end position="86"/>
    </location>
</feature>
<feature type="transmembrane region" description="Helical" evidence="1">
    <location>
        <begin position="12"/>
        <end position="35"/>
    </location>
</feature>
<reference evidence="2 3" key="1">
    <citation type="journal article" date="2017" name="Genome Biol.">
        <title>New reference genome sequences of hot pepper reveal the massive evolution of plant disease-resistance genes by retroduplication.</title>
        <authorList>
            <person name="Kim S."/>
            <person name="Park J."/>
            <person name="Yeom S.I."/>
            <person name="Kim Y.M."/>
            <person name="Seo E."/>
            <person name="Kim K.T."/>
            <person name="Kim M.S."/>
            <person name="Lee J.M."/>
            <person name="Cheong K."/>
            <person name="Shin H.S."/>
            <person name="Kim S.B."/>
            <person name="Han K."/>
            <person name="Lee J."/>
            <person name="Park M."/>
            <person name="Lee H.A."/>
            <person name="Lee H.Y."/>
            <person name="Lee Y."/>
            <person name="Oh S."/>
            <person name="Lee J.H."/>
            <person name="Choi E."/>
            <person name="Choi E."/>
            <person name="Lee S.E."/>
            <person name="Jeon J."/>
            <person name="Kim H."/>
            <person name="Choi G."/>
            <person name="Song H."/>
            <person name="Lee J."/>
            <person name="Lee S.C."/>
            <person name="Kwon J.K."/>
            <person name="Lee H.Y."/>
            <person name="Koo N."/>
            <person name="Hong Y."/>
            <person name="Kim R.W."/>
            <person name="Kang W.H."/>
            <person name="Huh J.H."/>
            <person name="Kang B.C."/>
            <person name="Yang T.J."/>
            <person name="Lee Y.H."/>
            <person name="Bennetzen J.L."/>
            <person name="Choi D."/>
        </authorList>
    </citation>
    <scope>NUCLEOTIDE SEQUENCE [LARGE SCALE GENOMIC DNA]</scope>
    <source>
        <strain evidence="3">cv. PBC81</strain>
    </source>
</reference>
<keyword evidence="3" id="KW-1185">Reference proteome</keyword>
<evidence type="ECO:0000256" key="1">
    <source>
        <dbReference type="SAM" id="Phobius"/>
    </source>
</evidence>
<sequence>MFKSFLFEEPSSITTAIFVVTFVLLAYLGVSEIIGKHIRYSKFYKVNPGSASHCSNFLQGKVSSRNGMLIVYTPACIIGIASFLMYPNGGTRFMMLKSAVTIHFFKKLLEVDSFVTIDEVDSFVTIDDFL</sequence>
<keyword evidence="1" id="KW-1133">Transmembrane helix</keyword>
<proteinExistence type="predicted"/>
<keyword evidence="1" id="KW-0472">Membrane</keyword>
<dbReference type="Proteomes" id="UP000224567">
    <property type="component" value="Unassembled WGS sequence"/>
</dbReference>
<dbReference type="AlphaFoldDB" id="A0A2G2VFB3"/>
<reference evidence="3" key="2">
    <citation type="journal article" date="2017" name="J. Anim. Genet.">
        <title>Multiple reference genome sequences of hot pepper reveal the massive evolution of plant disease resistance genes by retroduplication.</title>
        <authorList>
            <person name="Kim S."/>
            <person name="Park J."/>
            <person name="Yeom S.-I."/>
            <person name="Kim Y.-M."/>
            <person name="Seo E."/>
            <person name="Kim K.-T."/>
            <person name="Kim M.-S."/>
            <person name="Lee J.M."/>
            <person name="Cheong K."/>
            <person name="Shin H.-S."/>
            <person name="Kim S.-B."/>
            <person name="Han K."/>
            <person name="Lee J."/>
            <person name="Park M."/>
            <person name="Lee H.-A."/>
            <person name="Lee H.-Y."/>
            <person name="Lee Y."/>
            <person name="Oh S."/>
            <person name="Lee J.H."/>
            <person name="Choi E."/>
            <person name="Choi E."/>
            <person name="Lee S.E."/>
            <person name="Jeon J."/>
            <person name="Kim H."/>
            <person name="Choi G."/>
            <person name="Song H."/>
            <person name="Lee J."/>
            <person name="Lee S.-C."/>
            <person name="Kwon J.-K."/>
            <person name="Lee H.-Y."/>
            <person name="Koo N."/>
            <person name="Hong Y."/>
            <person name="Kim R.W."/>
            <person name="Kang W.-H."/>
            <person name="Huh J.H."/>
            <person name="Kang B.-C."/>
            <person name="Yang T.-J."/>
            <person name="Lee Y.-H."/>
            <person name="Bennetzen J.L."/>
            <person name="Choi D."/>
        </authorList>
    </citation>
    <scope>NUCLEOTIDE SEQUENCE [LARGE SCALE GENOMIC DNA]</scope>
    <source>
        <strain evidence="3">cv. PBC81</strain>
    </source>
</reference>